<accession>A0A382NEE5</accession>
<evidence type="ECO:0000313" key="1">
    <source>
        <dbReference type="EMBL" id="SVC58102.1"/>
    </source>
</evidence>
<name>A0A382NEE5_9ZZZZ</name>
<dbReference type="AlphaFoldDB" id="A0A382NEE5"/>
<protein>
    <recommendedName>
        <fullName evidence="2">Glycosyl transferase family 1 domain-containing protein</fullName>
    </recommendedName>
</protein>
<dbReference type="EMBL" id="UINC01099096">
    <property type="protein sequence ID" value="SVC58102.1"/>
    <property type="molecule type" value="Genomic_DNA"/>
</dbReference>
<organism evidence="1">
    <name type="scientific">marine metagenome</name>
    <dbReference type="NCBI Taxonomy" id="408172"/>
    <lineage>
        <taxon>unclassified sequences</taxon>
        <taxon>metagenomes</taxon>
        <taxon>ecological metagenomes</taxon>
    </lineage>
</organism>
<feature type="non-terminal residue" evidence="1">
    <location>
        <position position="241"/>
    </location>
</feature>
<dbReference type="SUPFAM" id="SSF53756">
    <property type="entry name" value="UDP-Glycosyltransferase/glycogen phosphorylase"/>
    <property type="match status" value="1"/>
</dbReference>
<proteinExistence type="predicted"/>
<reference evidence="1" key="1">
    <citation type="submission" date="2018-05" db="EMBL/GenBank/DDBJ databases">
        <authorList>
            <person name="Lanie J.A."/>
            <person name="Ng W.-L."/>
            <person name="Kazmierczak K.M."/>
            <person name="Andrzejewski T.M."/>
            <person name="Davidsen T.M."/>
            <person name="Wayne K.J."/>
            <person name="Tettelin H."/>
            <person name="Glass J.I."/>
            <person name="Rusch D."/>
            <person name="Podicherti R."/>
            <person name="Tsui H.-C.T."/>
            <person name="Winkler M.E."/>
        </authorList>
    </citation>
    <scope>NUCLEOTIDE SEQUENCE</scope>
</reference>
<evidence type="ECO:0008006" key="2">
    <source>
        <dbReference type="Google" id="ProtNLM"/>
    </source>
</evidence>
<dbReference type="Gene3D" id="3.40.50.2000">
    <property type="entry name" value="Glycogen Phosphorylase B"/>
    <property type="match status" value="1"/>
</dbReference>
<gene>
    <name evidence="1" type="ORF">METZ01_LOCUS310956</name>
</gene>
<sequence>MKNIKQVHLVYPVGNKISTPDTIGRHLQLALEKYYQVKKYNYDEIKIIKPGNSDVLIGHWHPNPLTVFRMSAKKNGWQRVLGLAPFCPDSIGWQNAFGNKIIKNCDRYLAITGNYWMNRLKNSPFQHWGPKTVHLDLAVDRENFPFIKENFNSVGKRRFIYIGHSAWYKNTSFLEEIAQKLPHIDFAWIGENRTLKNVKRLGKYDFSKQEAKNLIKEYDFLITVGSADGNPTTVLEAMAWG</sequence>